<dbReference type="HOGENOM" id="CLU_030658_0_0_1"/>
<dbReference type="InterPro" id="IPR001611">
    <property type="entry name" value="Leu-rich_rpt"/>
</dbReference>
<keyword evidence="3" id="KW-1185">Reference proteome</keyword>
<dbReference type="InParanoid" id="C4R4Q9"/>
<dbReference type="InterPro" id="IPR032675">
    <property type="entry name" value="LRR_dom_sf"/>
</dbReference>
<dbReference type="Proteomes" id="UP000000314">
    <property type="component" value="Chromosome 3"/>
</dbReference>
<evidence type="ECO:0000256" key="1">
    <source>
        <dbReference type="SAM" id="MobiDB-lite"/>
    </source>
</evidence>
<reference evidence="2 3" key="1">
    <citation type="journal article" date="2009" name="Nat. Biotechnol.">
        <title>Genome sequence of the recombinant protein production host Pichia pastoris.</title>
        <authorList>
            <person name="De Schutter K."/>
            <person name="Lin Y.C."/>
            <person name="Tiels P."/>
            <person name="Van Hecke A."/>
            <person name="Glinka S."/>
            <person name="Weber-Lehmann J."/>
            <person name="Rouze P."/>
            <person name="Van de Peer Y."/>
            <person name="Callewaert N."/>
        </authorList>
    </citation>
    <scope>NUCLEOTIDE SEQUENCE [LARGE SCALE GENOMIC DNA]</scope>
    <source>
        <strain evidence="3">GS115 / ATCC 20864</strain>
    </source>
</reference>
<evidence type="ECO:0000313" key="3">
    <source>
        <dbReference type="Proteomes" id="UP000000314"/>
    </source>
</evidence>
<dbReference type="KEGG" id="ppa:PAS_chr3_0497"/>
<evidence type="ECO:0000313" key="2">
    <source>
        <dbReference type="EMBL" id="CAY70545.1"/>
    </source>
</evidence>
<dbReference type="OrthoDB" id="1517790at2759"/>
<name>C4R4Q9_KOMPG</name>
<dbReference type="eggNOG" id="KOG0619">
    <property type="taxonomic scope" value="Eukaryota"/>
</dbReference>
<dbReference type="RefSeq" id="XP_002492724.1">
    <property type="nucleotide sequence ID" value="XM_002492679.1"/>
</dbReference>
<organism evidence="2 3">
    <name type="scientific">Komagataella phaffii (strain GS115 / ATCC 20864)</name>
    <name type="common">Yeast</name>
    <name type="synonym">Pichia pastoris</name>
    <dbReference type="NCBI Taxonomy" id="644223"/>
    <lineage>
        <taxon>Eukaryota</taxon>
        <taxon>Fungi</taxon>
        <taxon>Dikarya</taxon>
        <taxon>Ascomycota</taxon>
        <taxon>Saccharomycotina</taxon>
        <taxon>Pichiomycetes</taxon>
        <taxon>Pichiales</taxon>
        <taxon>Pichiaceae</taxon>
        <taxon>Komagataella</taxon>
    </lineage>
</organism>
<protein>
    <submittedName>
        <fullName evidence="2">Uncharacterized protein</fullName>
    </submittedName>
</protein>
<feature type="region of interest" description="Disordered" evidence="1">
    <location>
        <begin position="345"/>
        <end position="367"/>
    </location>
</feature>
<dbReference type="GeneID" id="8199866"/>
<dbReference type="SUPFAM" id="SSF52058">
    <property type="entry name" value="L domain-like"/>
    <property type="match status" value="1"/>
</dbReference>
<accession>C4R4Q9</accession>
<sequence>MKDDCDKLSSEMAHTRETEAERNEKRRKVDRQFNIGTANTYFNEVDDYMISSFTESSDRIVSQRNSMPSSPPRIDELDSLSSSSPIDVVAPESQPIPMQLTFSQLARKNLSSEDTLELDIDNYGRVSGVRNCELYSTSPTKDHDMGHREFLYKDSAEAQREAVKVLRMVFDEDNENKIDLERFGLTSIPDEFEDFKDSIMVNDSGHLSSPQLHVFLGHNHLSSLSHSLFQVPFIDVLSLRFNHLTRIPGNIKKLTQLRYLALGNNNIVHLPHSILKLDKLQVFSLRPNPLKEPSEGDIELNLKPGPRYASRIRWSNKRKSSKIMPRLNKAYSSFGGDLSLLEKSTSSPKSVLEQERGPYLSPNRTPNLLNEQTTISEAFADERDFDSQEQELIKNSTSYVPRLTELALRCISNYRISISEAKQWKKSTSKYILKMASKALIQGTNGESCGSCENIIIEPVAAVYEWWDIADAKNVPIRRHFCSKMCAIKWESAIQEMTEGTHKKGSSQINST</sequence>
<dbReference type="AlphaFoldDB" id="C4R4Q9"/>
<dbReference type="EMBL" id="FN392321">
    <property type="protein sequence ID" value="CAY70545.1"/>
    <property type="molecule type" value="Genomic_DNA"/>
</dbReference>
<feature type="compositionally biased region" description="Basic and acidic residues" evidence="1">
    <location>
        <begin position="1"/>
        <end position="24"/>
    </location>
</feature>
<feature type="region of interest" description="Disordered" evidence="1">
    <location>
        <begin position="1"/>
        <end position="29"/>
    </location>
</feature>
<dbReference type="Gene3D" id="3.80.10.10">
    <property type="entry name" value="Ribonuclease Inhibitor"/>
    <property type="match status" value="1"/>
</dbReference>
<dbReference type="Pfam" id="PF13855">
    <property type="entry name" value="LRR_8"/>
    <property type="match status" value="1"/>
</dbReference>
<feature type="compositionally biased region" description="Polar residues" evidence="1">
    <location>
        <begin position="57"/>
        <end position="68"/>
    </location>
</feature>
<dbReference type="OMA" id="YDVSYQE"/>
<dbReference type="STRING" id="644223.C4R4Q9"/>
<gene>
    <name evidence="2" type="ordered locus">PAS_chr3_0497</name>
</gene>
<proteinExistence type="predicted"/>
<feature type="region of interest" description="Disordered" evidence="1">
    <location>
        <begin position="57"/>
        <end position="83"/>
    </location>
</feature>